<proteinExistence type="predicted"/>
<name>A0AA35QEZ5_9HYPO</name>
<dbReference type="Gene3D" id="3.80.10.10">
    <property type="entry name" value="Ribonuclease Inhibitor"/>
    <property type="match status" value="1"/>
</dbReference>
<evidence type="ECO:0000313" key="2">
    <source>
        <dbReference type="Proteomes" id="UP001160390"/>
    </source>
</evidence>
<dbReference type="AlphaFoldDB" id="A0AA35QEZ5"/>
<dbReference type="EMBL" id="CABFNP030001353">
    <property type="protein sequence ID" value="CAI6100846.1"/>
    <property type="molecule type" value="Genomic_DNA"/>
</dbReference>
<dbReference type="Proteomes" id="UP001160390">
    <property type="component" value="Unassembled WGS sequence"/>
</dbReference>
<evidence type="ECO:0008006" key="3">
    <source>
        <dbReference type="Google" id="ProtNLM"/>
    </source>
</evidence>
<dbReference type="SUPFAM" id="SSF52047">
    <property type="entry name" value="RNI-like"/>
    <property type="match status" value="1"/>
</dbReference>
<dbReference type="InterPro" id="IPR032675">
    <property type="entry name" value="LRR_dom_sf"/>
</dbReference>
<keyword evidence="2" id="KW-1185">Reference proteome</keyword>
<accession>A0AA35QEZ5</accession>
<evidence type="ECO:0000313" key="1">
    <source>
        <dbReference type="EMBL" id="CAI6100846.1"/>
    </source>
</evidence>
<sequence>MKPIKFEDIPDECIGEIIESLMDEDTLFSLQSLSLTSHRLRAISMHYLLRRISLRLPCGIVEFHRQIASRIWLVWRYDAFSSVRRLVAGPWYADWNGLLDTSRPEPEDTNKAIQFDLAELNPLYGSAEKNVFLNGELQVEFNQDCANRILTELLNTLSGLTCFVSPGKLPAALLQALELRHPKCQLHIYDFRNDSAVDIDLLTSPCLYRIGCTYSDASGAGQPRCNMKSRVMAIIAGMAPSLQIVNMINERIDEPLFSSEEAENAHWESQGVPFAPHHMFTEQAFPRRLGRLKRLSLKGHCRYPIRLDQWADTTDFTLLESLVLEINFSKPDLDSLRVHGIFPRLKTMNLRLYREYEGLDELEDEYRHQLIKILSNLPPLQSLRLTGYIWPEIPGRVLRVHGQSLETLALFPVSSERRHESGELLDSHFREYESLSTKDILDILGQCPLLEELSIPVERTYQNAGDPAIYEAMGALRRLRSATLFLDCFAIPLDDRELYEAPDLLSDDERSGAVNKMREVLWACALDDILASEILDTITGGRATHVLQELRIRFFANAIEAYNRYGNDMGAMIQNLARNYTFTKEPDGAMTGDEEWWDAEVSSSCWAMEIFRENWPPNSSSQNNWGDDWESIPLGIRCLGSRKRKRTESEDRAT</sequence>
<organism evidence="1 2">
    <name type="scientific">Clonostachys chloroleuca</name>
    <dbReference type="NCBI Taxonomy" id="1926264"/>
    <lineage>
        <taxon>Eukaryota</taxon>
        <taxon>Fungi</taxon>
        <taxon>Dikarya</taxon>
        <taxon>Ascomycota</taxon>
        <taxon>Pezizomycotina</taxon>
        <taxon>Sordariomycetes</taxon>
        <taxon>Hypocreomycetidae</taxon>
        <taxon>Hypocreales</taxon>
        <taxon>Bionectriaceae</taxon>
        <taxon>Clonostachys</taxon>
    </lineage>
</organism>
<comment type="caution">
    <text evidence="1">The sequence shown here is derived from an EMBL/GenBank/DDBJ whole genome shotgun (WGS) entry which is preliminary data.</text>
</comment>
<reference evidence="1" key="1">
    <citation type="submission" date="2023-01" db="EMBL/GenBank/DDBJ databases">
        <authorList>
            <person name="Piombo E."/>
        </authorList>
    </citation>
    <scope>NUCLEOTIDE SEQUENCE</scope>
</reference>
<protein>
    <recommendedName>
        <fullName evidence="3">F-box domain-containing protein</fullName>
    </recommendedName>
</protein>
<gene>
    <name evidence="1" type="ORF">CCHLO57077_00006878</name>
</gene>